<accession>A0A7Z2T494</accession>
<dbReference type="Gene3D" id="3.40.630.30">
    <property type="match status" value="1"/>
</dbReference>
<evidence type="ECO:0000313" key="2">
    <source>
        <dbReference type="EMBL" id="QIA64104.1"/>
    </source>
</evidence>
<dbReference type="Pfam" id="PF13508">
    <property type="entry name" value="Acetyltransf_7"/>
    <property type="match status" value="1"/>
</dbReference>
<dbReference type="CDD" id="cd04301">
    <property type="entry name" value="NAT_SF"/>
    <property type="match status" value="1"/>
</dbReference>
<dbReference type="SUPFAM" id="SSF55729">
    <property type="entry name" value="Acyl-CoA N-acyltransferases (Nat)"/>
    <property type="match status" value="1"/>
</dbReference>
<dbReference type="InterPro" id="IPR016181">
    <property type="entry name" value="Acyl_CoA_acyltransferase"/>
</dbReference>
<protein>
    <submittedName>
        <fullName evidence="2">GNAT family N-acetyltransferase</fullName>
    </submittedName>
</protein>
<feature type="domain" description="N-acetyltransferase" evidence="1">
    <location>
        <begin position="1"/>
        <end position="148"/>
    </location>
</feature>
<dbReference type="RefSeq" id="WP_164649013.1">
    <property type="nucleotide sequence ID" value="NZ_CP047475.1"/>
</dbReference>
<gene>
    <name evidence="2" type="ORF">GT360_11530</name>
</gene>
<sequence>MLIRTEAPADMLVIGQLLRDTFETQAEADLVQTLRENGRITLSLVACTDEGQIVGHVLFTPVEIEGHDVTWQGLAPLCVHPEFQKQGIARQLLEEGFDSLAELGYNGCVVLGDPNLYGKFGFESANQHGFHCQWDVPEGAFQIKPLIPGAFDGQQGLIRYCPEFAEL</sequence>
<reference evidence="2 3" key="1">
    <citation type="submission" date="2020-01" db="EMBL/GenBank/DDBJ databases">
        <title>Whole genome and functional gene identification of agarase of Vibrio HN897.</title>
        <authorList>
            <person name="Liu Y."/>
            <person name="Zhao Z."/>
        </authorList>
    </citation>
    <scope>NUCLEOTIDE SEQUENCE [LARGE SCALE GENOMIC DNA]</scope>
    <source>
        <strain evidence="2 3">HN897</strain>
    </source>
</reference>
<dbReference type="InterPro" id="IPR000182">
    <property type="entry name" value="GNAT_dom"/>
</dbReference>
<dbReference type="AlphaFoldDB" id="A0A7Z2T494"/>
<evidence type="ECO:0000313" key="3">
    <source>
        <dbReference type="Proteomes" id="UP000464262"/>
    </source>
</evidence>
<dbReference type="PROSITE" id="PS51186">
    <property type="entry name" value="GNAT"/>
    <property type="match status" value="1"/>
</dbReference>
<dbReference type="Proteomes" id="UP000464262">
    <property type="component" value="Chromosome 1"/>
</dbReference>
<dbReference type="EMBL" id="CP047475">
    <property type="protein sequence ID" value="QIA64104.1"/>
    <property type="molecule type" value="Genomic_DNA"/>
</dbReference>
<dbReference type="GO" id="GO:0016747">
    <property type="term" value="F:acyltransferase activity, transferring groups other than amino-acyl groups"/>
    <property type="evidence" value="ECO:0007669"/>
    <property type="project" value="InterPro"/>
</dbReference>
<proteinExistence type="predicted"/>
<keyword evidence="2" id="KW-0808">Transferase</keyword>
<name>A0A7Z2T494_9VIBR</name>
<keyword evidence="3" id="KW-1185">Reference proteome</keyword>
<organism evidence="2 3">
    <name type="scientific">Vibrio astriarenae</name>
    <dbReference type="NCBI Taxonomy" id="1481923"/>
    <lineage>
        <taxon>Bacteria</taxon>
        <taxon>Pseudomonadati</taxon>
        <taxon>Pseudomonadota</taxon>
        <taxon>Gammaproteobacteria</taxon>
        <taxon>Vibrionales</taxon>
        <taxon>Vibrionaceae</taxon>
        <taxon>Vibrio</taxon>
    </lineage>
</organism>
<dbReference type="KEGG" id="vas:GT360_11530"/>
<evidence type="ECO:0000259" key="1">
    <source>
        <dbReference type="PROSITE" id="PS51186"/>
    </source>
</evidence>